<dbReference type="AlphaFoldDB" id="A0A174W0Y1"/>
<sequence>MDNFKLLSIIAVRKTAINKEMYAQIKANSRTETQYDIVERINAVLEASRDVSEGYGAKKRQAALIAVKAILDSYKNEFVKPIYDAYYSGMGEPLSIADTMEILKANPNYKRYYSQESVIREQIYRARVSIAQYIQNKPFAMAFLTIWCDTYLPDKTK</sequence>
<reference evidence="1 2" key="1">
    <citation type="submission" date="2015-09" db="EMBL/GenBank/DDBJ databases">
        <authorList>
            <consortium name="Pathogen Informatics"/>
        </authorList>
    </citation>
    <scope>NUCLEOTIDE SEQUENCE [LARGE SCALE GENOMIC DNA]</scope>
    <source>
        <strain evidence="1 2">2789STDY5834957</strain>
    </source>
</reference>
<evidence type="ECO:0000313" key="2">
    <source>
        <dbReference type="Proteomes" id="UP000095762"/>
    </source>
</evidence>
<dbReference type="EMBL" id="CZBP01000046">
    <property type="protein sequence ID" value="CUQ40824.1"/>
    <property type="molecule type" value="Genomic_DNA"/>
</dbReference>
<organism evidence="1 2">
    <name type="scientific">Blautia obeum</name>
    <dbReference type="NCBI Taxonomy" id="40520"/>
    <lineage>
        <taxon>Bacteria</taxon>
        <taxon>Bacillati</taxon>
        <taxon>Bacillota</taxon>
        <taxon>Clostridia</taxon>
        <taxon>Lachnospirales</taxon>
        <taxon>Lachnospiraceae</taxon>
        <taxon>Blautia</taxon>
    </lineage>
</organism>
<dbReference type="Proteomes" id="UP000095762">
    <property type="component" value="Unassembled WGS sequence"/>
</dbReference>
<proteinExistence type="predicted"/>
<gene>
    <name evidence="1" type="ORF">ERS852569_03729</name>
</gene>
<name>A0A174W0Y1_9FIRM</name>
<protein>
    <submittedName>
        <fullName evidence="1">Uncharacterized protein</fullName>
    </submittedName>
</protein>
<accession>A0A174W0Y1</accession>
<dbReference type="RefSeq" id="WP_055060653.1">
    <property type="nucleotide sequence ID" value="NZ_CZBP01000046.1"/>
</dbReference>
<evidence type="ECO:0000313" key="1">
    <source>
        <dbReference type="EMBL" id="CUQ40824.1"/>
    </source>
</evidence>